<dbReference type="InterPro" id="IPR001753">
    <property type="entry name" value="Enoyl-CoA_hydra/iso"/>
</dbReference>
<dbReference type="Proteomes" id="UP000392064">
    <property type="component" value="Chromosome"/>
</dbReference>
<protein>
    <submittedName>
        <fullName evidence="3">Enoyl-CoA hydratase/isomerase family protein</fullName>
    </submittedName>
</protein>
<gene>
    <name evidence="3" type="ORF">GEV26_02535</name>
</gene>
<dbReference type="GO" id="GO:0016853">
    <property type="term" value="F:isomerase activity"/>
    <property type="evidence" value="ECO:0007669"/>
    <property type="project" value="UniProtKB-KW"/>
</dbReference>
<reference evidence="3 4" key="1">
    <citation type="submission" date="2019-11" db="EMBL/GenBank/DDBJ databases">
        <authorList>
            <person name="Li J."/>
        </authorList>
    </citation>
    <scope>NUCLEOTIDE SEQUENCE [LARGE SCALE GENOMIC DNA]</scope>
    <source>
        <strain evidence="3 4">MF47</strain>
    </source>
</reference>
<dbReference type="RefSeq" id="WP_153651609.1">
    <property type="nucleotide sequence ID" value="NZ_CP045737.1"/>
</dbReference>
<dbReference type="AlphaFoldDB" id="A0A5Q2MB70"/>
<evidence type="ECO:0000256" key="1">
    <source>
        <dbReference type="ARBA" id="ARBA00005254"/>
    </source>
</evidence>
<sequence>MGSVTLERKGNVAVITVSNPDVKNALTIDMARELGQACRDIEADQTFGCTIVRGDAGAFCSGADTRSWSDTYGDTLSDRAYEETDLMYGSFVQLGSLPVPTIAAVRGAAVGAGLNLVMAADLRVVSASARLIAGFMAAGIHPGGGFFTLARRLGGREISGALGLFGQEMSGQRAYDLGFAGVCVPDGEVEQRALDIATSVASDPLLARRVKRTFEIETGSQPLPWPAALEAERGVQLWTQRRRLDRIQEQS</sequence>
<dbReference type="GO" id="GO:0006635">
    <property type="term" value="P:fatty acid beta-oxidation"/>
    <property type="evidence" value="ECO:0007669"/>
    <property type="project" value="TreeGrafter"/>
</dbReference>
<accession>A0A5Q2MB70</accession>
<dbReference type="Pfam" id="PF00378">
    <property type="entry name" value="ECH_1"/>
    <property type="match status" value="1"/>
</dbReference>
<proteinExistence type="inferred from homology"/>
<dbReference type="Gene3D" id="3.90.226.10">
    <property type="entry name" value="2-enoyl-CoA Hydratase, Chain A, domain 1"/>
    <property type="match status" value="1"/>
</dbReference>
<evidence type="ECO:0000256" key="2">
    <source>
        <dbReference type="RuleBase" id="RU003707"/>
    </source>
</evidence>
<keyword evidence="4" id="KW-1185">Reference proteome</keyword>
<dbReference type="PANTHER" id="PTHR11941:SF54">
    <property type="entry name" value="ENOYL-COA HYDRATASE, MITOCHONDRIAL"/>
    <property type="match status" value="1"/>
</dbReference>
<name>A0A5Q2MB70_9ACTN</name>
<dbReference type="EMBL" id="CP045737">
    <property type="protein sequence ID" value="QGG40337.1"/>
    <property type="molecule type" value="Genomic_DNA"/>
</dbReference>
<dbReference type="InterPro" id="IPR029045">
    <property type="entry name" value="ClpP/crotonase-like_dom_sf"/>
</dbReference>
<keyword evidence="3" id="KW-0413">Isomerase</keyword>
<evidence type="ECO:0000313" key="3">
    <source>
        <dbReference type="EMBL" id="QGG40337.1"/>
    </source>
</evidence>
<dbReference type="CDD" id="cd06558">
    <property type="entry name" value="crotonase-like"/>
    <property type="match status" value="1"/>
</dbReference>
<organism evidence="3 4">
    <name type="scientific">Aeromicrobium yanjiei</name>
    <dbReference type="NCBI Taxonomy" id="2662028"/>
    <lineage>
        <taxon>Bacteria</taxon>
        <taxon>Bacillati</taxon>
        <taxon>Actinomycetota</taxon>
        <taxon>Actinomycetes</taxon>
        <taxon>Propionibacteriales</taxon>
        <taxon>Nocardioidaceae</taxon>
        <taxon>Aeromicrobium</taxon>
    </lineage>
</organism>
<dbReference type="InterPro" id="IPR018376">
    <property type="entry name" value="Enoyl-CoA_hyd/isom_CS"/>
</dbReference>
<dbReference type="SUPFAM" id="SSF52096">
    <property type="entry name" value="ClpP/crotonase"/>
    <property type="match status" value="1"/>
</dbReference>
<dbReference type="KEGG" id="aef:GEV26_02535"/>
<dbReference type="PROSITE" id="PS00166">
    <property type="entry name" value="ENOYL_COA_HYDRATASE"/>
    <property type="match status" value="1"/>
</dbReference>
<evidence type="ECO:0000313" key="4">
    <source>
        <dbReference type="Proteomes" id="UP000392064"/>
    </source>
</evidence>
<dbReference type="PANTHER" id="PTHR11941">
    <property type="entry name" value="ENOYL-COA HYDRATASE-RELATED"/>
    <property type="match status" value="1"/>
</dbReference>
<comment type="similarity">
    <text evidence="1 2">Belongs to the enoyl-CoA hydratase/isomerase family.</text>
</comment>